<accession>A0ABN2M5A5</accession>
<dbReference type="EC" id="3.2.1.22" evidence="2 5"/>
<dbReference type="InterPro" id="IPR031704">
    <property type="entry name" value="Glyco_hydro_36_N"/>
</dbReference>
<evidence type="ECO:0000259" key="6">
    <source>
        <dbReference type="Pfam" id="PF16874"/>
    </source>
</evidence>
<dbReference type="RefSeq" id="WP_344295425.1">
    <property type="nucleotide sequence ID" value="NZ_BAAANJ010000005.1"/>
</dbReference>
<dbReference type="PROSITE" id="PS00512">
    <property type="entry name" value="ALPHA_GALACTOSIDASE"/>
    <property type="match status" value="1"/>
</dbReference>
<feature type="domain" description="Glycosyl hydrolase family 36 C-terminal" evidence="6">
    <location>
        <begin position="618"/>
        <end position="695"/>
    </location>
</feature>
<sequence>MQRRTELRHLRNGGTSVVLDARHAPLPVIVFWGEDQGDLDEAELSALGTAALPQRVSGGLDQPARLTLIPQESSGWLGTPGLAGHRNGRHFSTKLMTDAIDVDEASTAAVVTASDAAAGLAATITLQVTASGLLRQRITLENTADDPYSLVALAPVFPVPGDLGELLDTTGRHLRERSPQRHAFTIGTHVRESRRGRPGADASLVLAAGRTGFGFERGLTYAVHVAWSGNHRLAAERTPTAESFLTAGELLVPGEIVLGEGESYTTPWAIGSWGDGLSRLAKRFHDELRARPQHPARPRPVTLNTWEAVYFDHDFETLAALAERAAAVGVERFVLDDGWFQGRRDDTTGLGDWFVDERVWPNGLGPLIDKVRGLGMEFGLWVEPEMVNLDSDLARDHPDWILRGRDELPVPARQQYVLDLANDGAWRYLLERLDALLAEHDIAYLKWDHNRDLLEAGAADSGRARVHDNVEALYRLLSALKQRHPGLEIESCASGGARVDLGILEHTDRIWTSDTLDPIERLQIQRYTSLVVPPELMGAHLTSPTVHSTGRQVSLDLSAGVAMLGHLGIEWDLTALDADGLAAVARWVELYRGHRALIHSGVLVHGDTPDVTTDVRGVVAADGASALFTFTQVSTSVTYPPGRFTLPGLDADRSYTVRIVAGSVADGPGQSPLPWAEQPITLTGRQLGTAGLQAPVLFPAQLVLLELVATDPASSDSSAD</sequence>
<dbReference type="PANTHER" id="PTHR43053">
    <property type="entry name" value="GLYCOSIDASE FAMILY 31"/>
    <property type="match status" value="1"/>
</dbReference>
<evidence type="ECO:0000313" key="8">
    <source>
        <dbReference type="EMBL" id="GAA1809261.1"/>
    </source>
</evidence>
<dbReference type="InterPro" id="IPR002252">
    <property type="entry name" value="Glyco_hydro_36"/>
</dbReference>
<dbReference type="Gene3D" id="2.60.40.1180">
    <property type="entry name" value="Golgi alpha-mannosidase II"/>
    <property type="match status" value="1"/>
</dbReference>
<dbReference type="InterPro" id="IPR000111">
    <property type="entry name" value="Glyco_hydro_27/36_CS"/>
</dbReference>
<dbReference type="CDD" id="cd14791">
    <property type="entry name" value="GH36"/>
    <property type="match status" value="1"/>
</dbReference>
<name>A0ABN2M5A5_9MICO</name>
<dbReference type="InterPro" id="IPR050985">
    <property type="entry name" value="Alpha-glycosidase_related"/>
</dbReference>
<dbReference type="PRINTS" id="PR00743">
    <property type="entry name" value="GLHYDRLASE36"/>
</dbReference>
<reference evidence="8 9" key="1">
    <citation type="journal article" date="2019" name="Int. J. Syst. Evol. Microbiol.">
        <title>The Global Catalogue of Microorganisms (GCM) 10K type strain sequencing project: providing services to taxonomists for standard genome sequencing and annotation.</title>
        <authorList>
            <consortium name="The Broad Institute Genomics Platform"/>
            <consortium name="The Broad Institute Genome Sequencing Center for Infectious Disease"/>
            <person name="Wu L."/>
            <person name="Ma J."/>
        </authorList>
    </citation>
    <scope>NUCLEOTIDE SEQUENCE [LARGE SCALE GENOMIC DNA]</scope>
    <source>
        <strain evidence="8 9">JCM 14322</strain>
    </source>
</reference>
<organism evidence="8 9">
    <name type="scientific">Agromyces neolithicus</name>
    <dbReference type="NCBI Taxonomy" id="269420"/>
    <lineage>
        <taxon>Bacteria</taxon>
        <taxon>Bacillati</taxon>
        <taxon>Actinomycetota</taxon>
        <taxon>Actinomycetes</taxon>
        <taxon>Micrococcales</taxon>
        <taxon>Microbacteriaceae</taxon>
        <taxon>Agromyces</taxon>
    </lineage>
</organism>
<dbReference type="InterPro" id="IPR013785">
    <property type="entry name" value="Aldolase_TIM"/>
</dbReference>
<keyword evidence="3 5" id="KW-0378">Hydrolase</keyword>
<dbReference type="EMBL" id="BAAANJ010000005">
    <property type="protein sequence ID" value="GAA1809261.1"/>
    <property type="molecule type" value="Genomic_DNA"/>
</dbReference>
<dbReference type="InterPro" id="IPR031705">
    <property type="entry name" value="Glyco_hydro_36_C"/>
</dbReference>
<dbReference type="Pfam" id="PF02065">
    <property type="entry name" value="Melibiase"/>
    <property type="match status" value="1"/>
</dbReference>
<comment type="similarity">
    <text evidence="5">Belongs to the glycosyl hydrolase.</text>
</comment>
<feature type="domain" description="Glycosyl hydrolase family 36 N-terminal" evidence="7">
    <location>
        <begin position="27"/>
        <end position="258"/>
    </location>
</feature>
<gene>
    <name evidence="8" type="ORF">GCM10009749_17170</name>
</gene>
<dbReference type="InterPro" id="IPR013780">
    <property type="entry name" value="Glyco_hydro_b"/>
</dbReference>
<evidence type="ECO:0000256" key="2">
    <source>
        <dbReference type="ARBA" id="ARBA00012755"/>
    </source>
</evidence>
<dbReference type="Gene3D" id="2.70.98.60">
    <property type="entry name" value="alpha-galactosidase from lactobacil brevis"/>
    <property type="match status" value="1"/>
</dbReference>
<dbReference type="Proteomes" id="UP001500002">
    <property type="component" value="Unassembled WGS sequence"/>
</dbReference>
<keyword evidence="9" id="KW-1185">Reference proteome</keyword>
<evidence type="ECO:0000256" key="1">
    <source>
        <dbReference type="ARBA" id="ARBA00001255"/>
    </source>
</evidence>
<evidence type="ECO:0000256" key="5">
    <source>
        <dbReference type="PIRNR" id="PIRNR005536"/>
    </source>
</evidence>
<evidence type="ECO:0000259" key="7">
    <source>
        <dbReference type="Pfam" id="PF16875"/>
    </source>
</evidence>
<evidence type="ECO:0000256" key="3">
    <source>
        <dbReference type="ARBA" id="ARBA00022801"/>
    </source>
</evidence>
<keyword evidence="4 5" id="KW-0326">Glycosidase</keyword>
<proteinExistence type="inferred from homology"/>
<comment type="caution">
    <text evidence="8">The sequence shown here is derived from an EMBL/GenBank/DDBJ whole genome shotgun (WGS) entry which is preliminary data.</text>
</comment>
<dbReference type="Pfam" id="PF16875">
    <property type="entry name" value="Glyco_hydro_36N"/>
    <property type="match status" value="1"/>
</dbReference>
<protein>
    <recommendedName>
        <fullName evidence="2 5">Alpha-galactosidase</fullName>
        <ecNumber evidence="2 5">3.2.1.22</ecNumber>
    </recommendedName>
</protein>
<dbReference type="InterPro" id="IPR017853">
    <property type="entry name" value="GH"/>
</dbReference>
<dbReference type="Pfam" id="PF16874">
    <property type="entry name" value="Glyco_hydro_36C"/>
    <property type="match status" value="1"/>
</dbReference>
<dbReference type="Gene3D" id="3.20.20.70">
    <property type="entry name" value="Aldolase class I"/>
    <property type="match status" value="1"/>
</dbReference>
<dbReference type="PIRSF" id="PIRSF005536">
    <property type="entry name" value="Agal"/>
    <property type="match status" value="1"/>
</dbReference>
<dbReference type="InterPro" id="IPR038417">
    <property type="entry name" value="Alpga-gal_N_sf"/>
</dbReference>
<comment type="catalytic activity">
    <reaction evidence="1 5">
        <text>Hydrolysis of terminal, non-reducing alpha-D-galactose residues in alpha-D-galactosides, including galactose oligosaccharides, galactomannans and galactolipids.</text>
        <dbReference type="EC" id="3.2.1.22"/>
    </reaction>
</comment>
<dbReference type="SUPFAM" id="SSF51445">
    <property type="entry name" value="(Trans)glycosidases"/>
    <property type="match status" value="1"/>
</dbReference>
<evidence type="ECO:0000256" key="4">
    <source>
        <dbReference type="ARBA" id="ARBA00023295"/>
    </source>
</evidence>
<evidence type="ECO:0000313" key="9">
    <source>
        <dbReference type="Proteomes" id="UP001500002"/>
    </source>
</evidence>
<dbReference type="PANTHER" id="PTHR43053:SF3">
    <property type="entry name" value="ALPHA-GALACTOSIDASE C-RELATED"/>
    <property type="match status" value="1"/>
</dbReference>